<keyword evidence="7" id="KW-1185">Reference proteome</keyword>
<evidence type="ECO:0000256" key="1">
    <source>
        <dbReference type="ARBA" id="ARBA00022450"/>
    </source>
</evidence>
<feature type="domain" description="Malonyl-CoA:ACP transacylase (MAT)" evidence="5">
    <location>
        <begin position="23"/>
        <end position="258"/>
    </location>
</feature>
<dbReference type="Gene3D" id="3.30.70.3290">
    <property type="match status" value="1"/>
</dbReference>
<dbReference type="PANTHER" id="PTHR43775:SF49">
    <property type="entry name" value="SYNTHASE, PUTATIVE (JCVI)-RELATED"/>
    <property type="match status" value="1"/>
</dbReference>
<dbReference type="InterPro" id="IPR050091">
    <property type="entry name" value="PKS_NRPS_Biosynth_Enz"/>
</dbReference>
<evidence type="ECO:0000256" key="4">
    <source>
        <dbReference type="ARBA" id="ARBA00023268"/>
    </source>
</evidence>
<dbReference type="Gene3D" id="3.40.366.10">
    <property type="entry name" value="Malonyl-Coenzyme A Acyl Carrier Protein, domain 2"/>
    <property type="match status" value="1"/>
</dbReference>
<dbReference type="PANTHER" id="PTHR43775">
    <property type="entry name" value="FATTY ACID SYNTHASE"/>
    <property type="match status" value="1"/>
</dbReference>
<dbReference type="SMART" id="SM00827">
    <property type="entry name" value="PKS_AT"/>
    <property type="match status" value="1"/>
</dbReference>
<dbReference type="InterPro" id="IPR001227">
    <property type="entry name" value="Ac_transferase_dom_sf"/>
</dbReference>
<keyword evidence="3" id="KW-0808">Transferase</keyword>
<evidence type="ECO:0000259" key="5">
    <source>
        <dbReference type="SMART" id="SM00827"/>
    </source>
</evidence>
<dbReference type="Proteomes" id="UP001408356">
    <property type="component" value="Unassembled WGS sequence"/>
</dbReference>
<protein>
    <recommendedName>
        <fullName evidence="5">Malonyl-CoA:ACP transacylase (MAT) domain-containing protein</fullName>
    </recommendedName>
</protein>
<evidence type="ECO:0000313" key="7">
    <source>
        <dbReference type="Proteomes" id="UP001408356"/>
    </source>
</evidence>
<evidence type="ECO:0000256" key="3">
    <source>
        <dbReference type="ARBA" id="ARBA00022679"/>
    </source>
</evidence>
<proteinExistence type="predicted"/>
<reference evidence="6 7" key="1">
    <citation type="journal article" date="2024" name="J. Plant Pathol.">
        <title>Sequence and assembly of the genome of Seiridium unicorne, isolate CBS 538.82, causal agent of cypress canker disease.</title>
        <authorList>
            <person name="Scali E."/>
            <person name="Rocca G.D."/>
            <person name="Danti R."/>
            <person name="Garbelotto M."/>
            <person name="Barberini S."/>
            <person name="Baroncelli R."/>
            <person name="Emiliani G."/>
        </authorList>
    </citation>
    <scope>NUCLEOTIDE SEQUENCE [LARGE SCALE GENOMIC DNA]</scope>
    <source>
        <strain evidence="6 7">BM-138-508</strain>
    </source>
</reference>
<dbReference type="InterPro" id="IPR016035">
    <property type="entry name" value="Acyl_Trfase/lysoPLipase"/>
</dbReference>
<comment type="caution">
    <text evidence="6">The sequence shown here is derived from an EMBL/GenBank/DDBJ whole genome shotgun (WGS) entry which is preliminary data.</text>
</comment>
<evidence type="ECO:0000313" key="6">
    <source>
        <dbReference type="EMBL" id="KAK9413714.1"/>
    </source>
</evidence>
<sequence>MEKMLPTQKKGCHQPTLPMSAELTKVIRAVVESDRWIRILSLMVDNDTFGRAGGMRRLAYGNEKGRLTSCEHRRQRAYAGLGRENSLYSLEIDRQVVVPCKTPAVNTKAKDESRRVEMAYHSGKLDSRISIASRFDCDCTFSHAGINWPIAHMKEIGEKYESLLGPYITSSSPKIAFYSTVLKKVVKKEKTLNAAYWRKNLESPVLFNTTMEALLIDHNSNNLFLEIGPHYALAGPLRQIFKQCQPDALYLSTLARGSDDTLSLLTALGNLFVKGVAVDLSPINQGGQVVTGLPTYP</sequence>
<gene>
    <name evidence="6" type="ORF">SUNI508_11657</name>
</gene>
<evidence type="ECO:0000256" key="2">
    <source>
        <dbReference type="ARBA" id="ARBA00022553"/>
    </source>
</evidence>
<keyword evidence="1" id="KW-0596">Phosphopantetheine</keyword>
<organism evidence="6 7">
    <name type="scientific">Seiridium unicorne</name>
    <dbReference type="NCBI Taxonomy" id="138068"/>
    <lineage>
        <taxon>Eukaryota</taxon>
        <taxon>Fungi</taxon>
        <taxon>Dikarya</taxon>
        <taxon>Ascomycota</taxon>
        <taxon>Pezizomycotina</taxon>
        <taxon>Sordariomycetes</taxon>
        <taxon>Xylariomycetidae</taxon>
        <taxon>Amphisphaeriales</taxon>
        <taxon>Sporocadaceae</taxon>
        <taxon>Seiridium</taxon>
    </lineage>
</organism>
<dbReference type="InterPro" id="IPR014043">
    <property type="entry name" value="Acyl_transferase_dom"/>
</dbReference>
<keyword evidence="2" id="KW-0597">Phosphoprotein</keyword>
<dbReference type="SUPFAM" id="SSF52151">
    <property type="entry name" value="FabD/lysophospholipase-like"/>
    <property type="match status" value="1"/>
</dbReference>
<dbReference type="EMBL" id="JARVKF010000435">
    <property type="protein sequence ID" value="KAK9413714.1"/>
    <property type="molecule type" value="Genomic_DNA"/>
</dbReference>
<accession>A0ABR2UH56</accession>
<name>A0ABR2UH56_9PEZI</name>
<dbReference type="Pfam" id="PF00698">
    <property type="entry name" value="Acyl_transf_1"/>
    <property type="match status" value="1"/>
</dbReference>
<keyword evidence="4" id="KW-0511">Multifunctional enzyme</keyword>